<name>A0A5E5ATR1_9BURK</name>
<dbReference type="Proteomes" id="UP000335538">
    <property type="component" value="Unassembled WGS sequence"/>
</dbReference>
<reference evidence="5 6" key="1">
    <citation type="submission" date="2019-08" db="EMBL/GenBank/DDBJ databases">
        <authorList>
            <person name="Peeters C."/>
        </authorList>
    </citation>
    <scope>NUCLEOTIDE SEQUENCE [LARGE SCALE GENOMIC DNA]</scope>
    <source>
        <strain evidence="5 6">LMG 31121</strain>
    </source>
</reference>
<accession>A0A5E5ATR1</accession>
<dbReference type="GO" id="GO:0003700">
    <property type="term" value="F:DNA-binding transcription factor activity"/>
    <property type="evidence" value="ECO:0007669"/>
    <property type="project" value="TreeGrafter"/>
</dbReference>
<evidence type="ECO:0000256" key="3">
    <source>
        <dbReference type="ARBA" id="ARBA00023163"/>
    </source>
</evidence>
<dbReference type="PANTHER" id="PTHR30146">
    <property type="entry name" value="LACI-RELATED TRANSCRIPTIONAL REPRESSOR"/>
    <property type="match status" value="1"/>
</dbReference>
<dbReference type="AlphaFoldDB" id="A0A5E5ATR1"/>
<dbReference type="PANTHER" id="PTHR30146:SF109">
    <property type="entry name" value="HTH-TYPE TRANSCRIPTIONAL REGULATOR GALS"/>
    <property type="match status" value="1"/>
</dbReference>
<protein>
    <submittedName>
        <fullName evidence="5">LacI family transcriptional regulator</fullName>
    </submittedName>
</protein>
<dbReference type="InterPro" id="IPR028082">
    <property type="entry name" value="Peripla_BP_I"/>
</dbReference>
<dbReference type="Pfam" id="PF13377">
    <property type="entry name" value="Peripla_BP_3"/>
    <property type="match status" value="1"/>
</dbReference>
<feature type="domain" description="Transcriptional regulator LacI/GalR-like sensor" evidence="4">
    <location>
        <begin position="13"/>
        <end position="112"/>
    </location>
</feature>
<sequence length="117" mass="12476">MCERWSITSSSAIEALLSQPERPTAFVCDDDLLAPLVYRAATRCGLKIGESVSLVGVGDIELASLLEPPLTTIAIPTQALGESAVDTFLRKRTGQPTTLSTVQTRLIMRDSTGPCIA</sequence>
<evidence type="ECO:0000259" key="4">
    <source>
        <dbReference type="Pfam" id="PF13377"/>
    </source>
</evidence>
<organism evidence="5 6">
    <name type="scientific">Pandoraea sputorum</name>
    <dbReference type="NCBI Taxonomy" id="93222"/>
    <lineage>
        <taxon>Bacteria</taxon>
        <taxon>Pseudomonadati</taxon>
        <taxon>Pseudomonadota</taxon>
        <taxon>Betaproteobacteria</taxon>
        <taxon>Burkholderiales</taxon>
        <taxon>Burkholderiaceae</taxon>
        <taxon>Pandoraea</taxon>
    </lineage>
</organism>
<gene>
    <name evidence="5" type="ORF">PSP31121_00620</name>
</gene>
<keyword evidence="2" id="KW-0238">DNA-binding</keyword>
<dbReference type="SUPFAM" id="SSF53822">
    <property type="entry name" value="Periplasmic binding protein-like I"/>
    <property type="match status" value="1"/>
</dbReference>
<evidence type="ECO:0000313" key="5">
    <source>
        <dbReference type="EMBL" id="VVE75863.1"/>
    </source>
</evidence>
<evidence type="ECO:0000256" key="1">
    <source>
        <dbReference type="ARBA" id="ARBA00023015"/>
    </source>
</evidence>
<dbReference type="GO" id="GO:0000976">
    <property type="term" value="F:transcription cis-regulatory region binding"/>
    <property type="evidence" value="ECO:0007669"/>
    <property type="project" value="TreeGrafter"/>
</dbReference>
<keyword evidence="1" id="KW-0805">Transcription regulation</keyword>
<evidence type="ECO:0000313" key="6">
    <source>
        <dbReference type="Proteomes" id="UP000335538"/>
    </source>
</evidence>
<proteinExistence type="predicted"/>
<keyword evidence="3" id="KW-0804">Transcription</keyword>
<dbReference type="EMBL" id="CABPSR010000001">
    <property type="protein sequence ID" value="VVE75863.1"/>
    <property type="molecule type" value="Genomic_DNA"/>
</dbReference>
<dbReference type="Gene3D" id="3.40.50.2300">
    <property type="match status" value="1"/>
</dbReference>
<dbReference type="InterPro" id="IPR046335">
    <property type="entry name" value="LacI/GalR-like_sensor"/>
</dbReference>
<evidence type="ECO:0000256" key="2">
    <source>
        <dbReference type="ARBA" id="ARBA00023125"/>
    </source>
</evidence>